<evidence type="ECO:0000256" key="1">
    <source>
        <dbReference type="ARBA" id="ARBA00006271"/>
    </source>
</evidence>
<dbReference type="InterPro" id="IPR027417">
    <property type="entry name" value="P-loop_NTPase"/>
</dbReference>
<dbReference type="Gene3D" id="3.40.50.300">
    <property type="entry name" value="P-loop containing nucleotide triphosphate hydrolases"/>
    <property type="match status" value="1"/>
</dbReference>
<keyword evidence="7" id="KW-1185">Reference proteome</keyword>
<dbReference type="STRING" id="742152.A0A2H3JT14"/>
<feature type="domain" description="DNA mismatch repair proteins mutS family" evidence="5">
    <location>
        <begin position="56"/>
        <end position="72"/>
    </location>
</feature>
<sequence length="233" mass="26114">MAMCGCFVPAEYGSFRLHDALLTRLSNDDDIEKSLSTFANEMASCAMIVGIATENSLILIDEVGRGTSPREGVGISHAIAEELIKLKSYVFFATHFSELTTTLSRQPSVVNFILPFRRSRQSTSNFGMTFQYRVVDGAPEQTSHYGLDLARLADLPNDVLAEGRRVAEALSEMEERQEQDSRSNKVSIRRKALLRLRTQLTQALDHSSLPDEELAAHLARFQKEIMQVLRDTM</sequence>
<dbReference type="PANTHER" id="PTHR11361">
    <property type="entry name" value="DNA MISMATCH REPAIR PROTEIN MUTS FAMILY MEMBER"/>
    <property type="match status" value="1"/>
</dbReference>
<dbReference type="GO" id="GO:0007131">
    <property type="term" value="P:reciprocal meiotic recombination"/>
    <property type="evidence" value="ECO:0007669"/>
    <property type="project" value="TreeGrafter"/>
</dbReference>
<dbReference type="GO" id="GO:0016787">
    <property type="term" value="F:hydrolase activity"/>
    <property type="evidence" value="ECO:0007669"/>
    <property type="project" value="UniProtKB-KW"/>
</dbReference>
<keyword evidence="6" id="KW-0378">Hydrolase</keyword>
<name>A0A2H3JT14_WOLCO</name>
<dbReference type="OrthoDB" id="121051at2759"/>
<comment type="similarity">
    <text evidence="1">Belongs to the DNA mismatch repair MutS family.</text>
</comment>
<dbReference type="GO" id="GO:0140664">
    <property type="term" value="F:ATP-dependent DNA damage sensor activity"/>
    <property type="evidence" value="ECO:0007669"/>
    <property type="project" value="InterPro"/>
</dbReference>
<dbReference type="PANTHER" id="PTHR11361:SF21">
    <property type="entry name" value="MUTS PROTEIN HOMOLOG 4"/>
    <property type="match status" value="1"/>
</dbReference>
<evidence type="ECO:0000313" key="7">
    <source>
        <dbReference type="Proteomes" id="UP000218811"/>
    </source>
</evidence>
<dbReference type="OMA" id="SHACHIA"/>
<evidence type="ECO:0000313" key="6">
    <source>
        <dbReference type="EMBL" id="PCH39217.1"/>
    </source>
</evidence>
<dbReference type="EMBL" id="KB467970">
    <property type="protein sequence ID" value="PCH39217.1"/>
    <property type="molecule type" value="Genomic_DNA"/>
</dbReference>
<proteinExistence type="inferred from homology"/>
<protein>
    <submittedName>
        <fullName evidence="6">Nucleoside triphosphate hydrolase protein</fullName>
    </submittedName>
</protein>
<organism evidence="6 7">
    <name type="scientific">Wolfiporia cocos (strain MD-104)</name>
    <name type="common">Brown rot fungus</name>
    <dbReference type="NCBI Taxonomy" id="742152"/>
    <lineage>
        <taxon>Eukaryota</taxon>
        <taxon>Fungi</taxon>
        <taxon>Dikarya</taxon>
        <taxon>Basidiomycota</taxon>
        <taxon>Agaricomycotina</taxon>
        <taxon>Agaricomycetes</taxon>
        <taxon>Polyporales</taxon>
        <taxon>Phaeolaceae</taxon>
        <taxon>Wolfiporia</taxon>
    </lineage>
</organism>
<evidence type="ECO:0000256" key="4">
    <source>
        <dbReference type="ARBA" id="ARBA00023125"/>
    </source>
</evidence>
<gene>
    <name evidence="6" type="ORF">WOLCODRAFT_141416</name>
</gene>
<dbReference type="GO" id="GO:0005524">
    <property type="term" value="F:ATP binding"/>
    <property type="evidence" value="ECO:0007669"/>
    <property type="project" value="UniProtKB-KW"/>
</dbReference>
<dbReference type="AlphaFoldDB" id="A0A2H3JT14"/>
<dbReference type="GO" id="GO:0006298">
    <property type="term" value="P:mismatch repair"/>
    <property type="evidence" value="ECO:0007669"/>
    <property type="project" value="InterPro"/>
</dbReference>
<dbReference type="PROSITE" id="PS00486">
    <property type="entry name" value="DNA_MISMATCH_REPAIR_2"/>
    <property type="match status" value="1"/>
</dbReference>
<keyword evidence="2" id="KW-0547">Nucleotide-binding</keyword>
<dbReference type="InterPro" id="IPR045076">
    <property type="entry name" value="MutS"/>
</dbReference>
<dbReference type="Proteomes" id="UP000218811">
    <property type="component" value="Unassembled WGS sequence"/>
</dbReference>
<dbReference type="Pfam" id="PF00488">
    <property type="entry name" value="MutS_V"/>
    <property type="match status" value="1"/>
</dbReference>
<dbReference type="InterPro" id="IPR000432">
    <property type="entry name" value="DNA_mismatch_repair_MutS_C"/>
</dbReference>
<dbReference type="SUPFAM" id="SSF52540">
    <property type="entry name" value="P-loop containing nucleoside triphosphate hydrolases"/>
    <property type="match status" value="1"/>
</dbReference>
<evidence type="ECO:0000259" key="5">
    <source>
        <dbReference type="PROSITE" id="PS00486"/>
    </source>
</evidence>
<evidence type="ECO:0000256" key="3">
    <source>
        <dbReference type="ARBA" id="ARBA00022840"/>
    </source>
</evidence>
<evidence type="ECO:0000256" key="2">
    <source>
        <dbReference type="ARBA" id="ARBA00022741"/>
    </source>
</evidence>
<reference evidence="6 7" key="1">
    <citation type="journal article" date="2012" name="Science">
        <title>The Paleozoic origin of enzymatic lignin decomposition reconstructed from 31 fungal genomes.</title>
        <authorList>
            <person name="Floudas D."/>
            <person name="Binder M."/>
            <person name="Riley R."/>
            <person name="Barry K."/>
            <person name="Blanchette R.A."/>
            <person name="Henrissat B."/>
            <person name="Martinez A.T."/>
            <person name="Otillar R."/>
            <person name="Spatafora J.W."/>
            <person name="Yadav J.S."/>
            <person name="Aerts A."/>
            <person name="Benoit I."/>
            <person name="Boyd A."/>
            <person name="Carlson A."/>
            <person name="Copeland A."/>
            <person name="Coutinho P.M."/>
            <person name="de Vries R.P."/>
            <person name="Ferreira P."/>
            <person name="Findley K."/>
            <person name="Foster B."/>
            <person name="Gaskell J."/>
            <person name="Glotzer D."/>
            <person name="Gorecki P."/>
            <person name="Heitman J."/>
            <person name="Hesse C."/>
            <person name="Hori C."/>
            <person name="Igarashi K."/>
            <person name="Jurgens J.A."/>
            <person name="Kallen N."/>
            <person name="Kersten P."/>
            <person name="Kohler A."/>
            <person name="Kuees U."/>
            <person name="Kumar T.K.A."/>
            <person name="Kuo A."/>
            <person name="LaButti K."/>
            <person name="Larrondo L.F."/>
            <person name="Lindquist E."/>
            <person name="Ling A."/>
            <person name="Lombard V."/>
            <person name="Lucas S."/>
            <person name="Lundell T."/>
            <person name="Martin R."/>
            <person name="McLaughlin D.J."/>
            <person name="Morgenstern I."/>
            <person name="Morin E."/>
            <person name="Murat C."/>
            <person name="Nagy L.G."/>
            <person name="Nolan M."/>
            <person name="Ohm R.A."/>
            <person name="Patyshakuliyeva A."/>
            <person name="Rokas A."/>
            <person name="Ruiz-Duenas F.J."/>
            <person name="Sabat G."/>
            <person name="Salamov A."/>
            <person name="Samejima M."/>
            <person name="Schmutz J."/>
            <person name="Slot J.C."/>
            <person name="St John F."/>
            <person name="Stenlid J."/>
            <person name="Sun H."/>
            <person name="Sun S."/>
            <person name="Syed K."/>
            <person name="Tsang A."/>
            <person name="Wiebenga A."/>
            <person name="Young D."/>
            <person name="Pisabarro A."/>
            <person name="Eastwood D.C."/>
            <person name="Martin F."/>
            <person name="Cullen D."/>
            <person name="Grigoriev I.V."/>
            <person name="Hibbett D.S."/>
        </authorList>
    </citation>
    <scope>NUCLEOTIDE SEQUENCE [LARGE SCALE GENOMIC DNA]</scope>
    <source>
        <strain evidence="6 7">MD-104</strain>
    </source>
</reference>
<keyword evidence="3" id="KW-0067">ATP-binding</keyword>
<dbReference type="SMART" id="SM00534">
    <property type="entry name" value="MUTSac"/>
    <property type="match status" value="1"/>
</dbReference>
<keyword evidence="4" id="KW-0238">DNA-binding</keyword>
<accession>A0A2H3JT14</accession>
<dbReference type="GO" id="GO:0005634">
    <property type="term" value="C:nucleus"/>
    <property type="evidence" value="ECO:0007669"/>
    <property type="project" value="TreeGrafter"/>
</dbReference>
<dbReference type="GO" id="GO:0030983">
    <property type="term" value="F:mismatched DNA binding"/>
    <property type="evidence" value="ECO:0007669"/>
    <property type="project" value="InterPro"/>
</dbReference>